<reference evidence="4" key="1">
    <citation type="journal article" date="2019" name="Int. J. Syst. Evol. Microbiol.">
        <title>The Global Catalogue of Microorganisms (GCM) 10K type strain sequencing project: providing services to taxonomists for standard genome sequencing and annotation.</title>
        <authorList>
            <consortium name="The Broad Institute Genomics Platform"/>
            <consortium name="The Broad Institute Genome Sequencing Center for Infectious Disease"/>
            <person name="Wu L."/>
            <person name="Ma J."/>
        </authorList>
    </citation>
    <scope>NUCLEOTIDE SEQUENCE [LARGE SCALE GENOMIC DNA]</scope>
    <source>
        <strain evidence="4">CGMCC 1.15197</strain>
    </source>
</reference>
<dbReference type="Gene3D" id="3.10.620.30">
    <property type="match status" value="1"/>
</dbReference>
<evidence type="ECO:0000256" key="1">
    <source>
        <dbReference type="SAM" id="SignalP"/>
    </source>
</evidence>
<proteinExistence type="predicted"/>
<dbReference type="Pfam" id="PF01841">
    <property type="entry name" value="Transglut_core"/>
    <property type="match status" value="1"/>
</dbReference>
<feature type="signal peptide" evidence="1">
    <location>
        <begin position="1"/>
        <end position="25"/>
    </location>
</feature>
<dbReference type="PANTHER" id="PTHR46333">
    <property type="entry name" value="CYTOKINESIS PROTEIN 3"/>
    <property type="match status" value="1"/>
</dbReference>
<dbReference type="InterPro" id="IPR002931">
    <property type="entry name" value="Transglutaminase-like"/>
</dbReference>
<sequence>MFTRFYQYALVASLVGYSFSVTAQAQSVKSRTPPPNIYQAVDTKMRQLPDSATHTVGGLARYINASFSTEADKARAAFVWVARNIRYDVENQYMLEFQREPAVVVQETLAKRTGVCRHYAELYSALANQAGLKSYVVAGYGSLKSAVGHVWCATRIDGQWYLMDPTWAAGHVSNDTFVPHLSNEYYKVKPARFIETHMPFDPLWQLLRAPRTPQQFQQGIVPAEPKPAFAFADSVALYEQQTPLQQLHATNRRIERNGVRNGLTFNYLANSRQQEESCHIEAYNDAMQAFSEGANKLNSFIEFFNRQFQPKKTDAQLQQLLPPIAADFEHSRALLATVHLQGAENQTIVKQFEGSLQEAEAKLHNCEAFMAHYLRTGKLLRPTLFMNVSSIGGRNEMMR</sequence>
<keyword evidence="1" id="KW-0732">Signal</keyword>
<dbReference type="SUPFAM" id="SSF54001">
    <property type="entry name" value="Cysteine proteinases"/>
    <property type="match status" value="1"/>
</dbReference>
<accession>A0ABQ1TSF5</accession>
<evidence type="ECO:0000259" key="2">
    <source>
        <dbReference type="SMART" id="SM00460"/>
    </source>
</evidence>
<gene>
    <name evidence="3" type="ORF">GCM10011383_09830</name>
</gene>
<organism evidence="3 4">
    <name type="scientific">Hymenobacter cavernae</name>
    <dbReference type="NCBI Taxonomy" id="2044852"/>
    <lineage>
        <taxon>Bacteria</taxon>
        <taxon>Pseudomonadati</taxon>
        <taxon>Bacteroidota</taxon>
        <taxon>Cytophagia</taxon>
        <taxon>Cytophagales</taxon>
        <taxon>Hymenobacteraceae</taxon>
        <taxon>Hymenobacter</taxon>
    </lineage>
</organism>
<dbReference type="PANTHER" id="PTHR46333:SF2">
    <property type="entry name" value="CYTOKINESIS PROTEIN 3"/>
    <property type="match status" value="1"/>
</dbReference>
<dbReference type="RefSeq" id="WP_188811619.1">
    <property type="nucleotide sequence ID" value="NZ_BMHT01000002.1"/>
</dbReference>
<feature type="domain" description="Transglutaminase-like" evidence="2">
    <location>
        <begin position="108"/>
        <end position="167"/>
    </location>
</feature>
<name>A0ABQ1TSF5_9BACT</name>
<evidence type="ECO:0000313" key="3">
    <source>
        <dbReference type="EMBL" id="GGF01045.1"/>
    </source>
</evidence>
<dbReference type="EMBL" id="BMHT01000002">
    <property type="protein sequence ID" value="GGF01045.1"/>
    <property type="molecule type" value="Genomic_DNA"/>
</dbReference>
<dbReference type="SMART" id="SM00460">
    <property type="entry name" value="TGc"/>
    <property type="match status" value="1"/>
</dbReference>
<protein>
    <recommendedName>
        <fullName evidence="2">Transglutaminase-like domain-containing protein</fullName>
    </recommendedName>
</protein>
<dbReference type="InterPro" id="IPR038765">
    <property type="entry name" value="Papain-like_cys_pep_sf"/>
</dbReference>
<feature type="chain" id="PRO_5045275859" description="Transglutaminase-like domain-containing protein" evidence="1">
    <location>
        <begin position="26"/>
        <end position="399"/>
    </location>
</feature>
<dbReference type="Proteomes" id="UP000632273">
    <property type="component" value="Unassembled WGS sequence"/>
</dbReference>
<keyword evidence="4" id="KW-1185">Reference proteome</keyword>
<evidence type="ECO:0000313" key="4">
    <source>
        <dbReference type="Proteomes" id="UP000632273"/>
    </source>
</evidence>
<comment type="caution">
    <text evidence="3">The sequence shown here is derived from an EMBL/GenBank/DDBJ whole genome shotgun (WGS) entry which is preliminary data.</text>
</comment>
<dbReference type="InterPro" id="IPR052557">
    <property type="entry name" value="CAP/Cytokinesis_protein"/>
</dbReference>